<protein>
    <submittedName>
        <fullName evidence="10">Uncharacterized protein</fullName>
    </submittedName>
</protein>
<evidence type="ECO:0000256" key="1">
    <source>
        <dbReference type="ARBA" id="ARBA00022723"/>
    </source>
</evidence>
<keyword evidence="3 6" id="KW-0862">Zinc</keyword>
<dbReference type="HOGENOM" id="CLU_322715_0_0_1"/>
<dbReference type="Gene3D" id="3.40.1800.20">
    <property type="match status" value="1"/>
</dbReference>
<evidence type="ECO:0000256" key="4">
    <source>
        <dbReference type="ARBA" id="ARBA00023125"/>
    </source>
</evidence>
<evidence type="ECO:0000259" key="8">
    <source>
        <dbReference type="PROSITE" id="PS50950"/>
    </source>
</evidence>
<proteinExistence type="predicted"/>
<evidence type="ECO:0000259" key="9">
    <source>
        <dbReference type="PROSITE" id="PS51915"/>
    </source>
</evidence>
<dbReference type="eggNOG" id="ENOG502SS3G">
    <property type="taxonomic scope" value="Eukaryota"/>
</dbReference>
<sequence>MESTENENVERCVVPNCKNTATTGIPFPKQAEILKQWLEALEIPDFVPDDTSFVCLDHFSNDSDVLDRVKENALENVLEELPIPSPTKNRKAEEKVTPKPSTSEKFDAFGRPPLDHQSACRLCLGKEDATTNVYTLLIPNVTIAQAITTCMPSLRVAKGDRLSKLICPKCLQTVRSYYKFRTNCLSSDHKQREAIRFAEKRKIHDNQITQTKKFCADEIRKYTETHPVTKPKSEIDKKFEYVEAELMKALEGKLTDEMKSADNIIIQVQSDDEEGQEQGTSVAYIEPNNVVKVGSNEVKLPKGIKVSVHQPRVGTYEAKEIEGIYNSESFCLVDNYVFEYRLCKGNIRHLKCLIGKCRASAEQTLPESGIVDPKVVVKIGHNHPAPSPEERRKQIFLHLMRRKMQSDKSLNFRSVYEEFCEKDPEMQELVPLKTVINQICCQQMNLKSPPIYSFEQFFEQIENDEFQKLHFTHGHKQFYQERLTASDGGKAVIFANCETIEEISGSKIMYVDASYKIDTNEKFKYHLITVLVWISDNDKYQPIVVKNRKIKFDCFQYYPIMFALTNEKSPEIYKTVFTYLRDILAPKLKPEEIVTDYEATLHYSLGEIYMDSHIGGSVFYYTQNIYKKICSLNLSRELETNSCFRNIYHMILMLPLLPVNTIIDGLNNIELQASEMGQSELTAPIFDYIKDQWINKVTPDLFCVHRLENRINENVIAPFKKLRDFLMISKGKMQKQQINIVSVVEKLIELEAFLCTVNTAPSKRTFARDLSVSQKKNVVRAWQFIESHPKININHFFNKVLGYIKCMENQLWIWGFYRYTGEANDELINAANFSIINTEENDDHNYEQGVEYVDYEYPGNEVVVDVVVDQKHGFLVKEGQEEVQTTDEEFEHSYTEQ</sequence>
<feature type="binding site" evidence="6">
    <location>
        <position position="123"/>
    </location>
    <ligand>
        <name>Zn(2+)</name>
        <dbReference type="ChEBI" id="CHEBI:29105"/>
    </ligand>
</feature>
<dbReference type="InterPro" id="IPR006612">
    <property type="entry name" value="THAP_Znf"/>
</dbReference>
<dbReference type="GO" id="GO:0005634">
    <property type="term" value="C:nucleus"/>
    <property type="evidence" value="ECO:0007669"/>
    <property type="project" value="InterPro"/>
</dbReference>
<dbReference type="Pfam" id="PF07776">
    <property type="entry name" value="zf-AD"/>
    <property type="match status" value="1"/>
</dbReference>
<dbReference type="PhylomeDB" id="D6WXL3"/>
<keyword evidence="2 5" id="KW-0863">Zinc-finger</keyword>
<reference evidence="10 11" key="2">
    <citation type="journal article" date="2010" name="Nucleic Acids Res.">
        <title>BeetleBase in 2010: revisions to provide comprehensive genomic information for Tribolium castaneum.</title>
        <authorList>
            <person name="Kim H.S."/>
            <person name="Murphy T."/>
            <person name="Xia J."/>
            <person name="Caragea D."/>
            <person name="Park Y."/>
            <person name="Beeman R.W."/>
            <person name="Lorenzen M.D."/>
            <person name="Butcher S."/>
            <person name="Manak J.R."/>
            <person name="Brown S.J."/>
        </authorList>
    </citation>
    <scope>GENOME REANNOTATION</scope>
    <source>
        <strain evidence="10 11">Georgia GA2</strain>
    </source>
</reference>
<feature type="region of interest" description="Disordered" evidence="7">
    <location>
        <begin position="81"/>
        <end position="108"/>
    </location>
</feature>
<dbReference type="SMART" id="SM00868">
    <property type="entry name" value="zf-AD"/>
    <property type="match status" value="1"/>
</dbReference>
<feature type="domain" description="THAP-type" evidence="8">
    <location>
        <begin position="1"/>
        <end position="78"/>
    </location>
</feature>
<feature type="binding site" evidence="6">
    <location>
        <position position="170"/>
    </location>
    <ligand>
        <name>Zn(2+)</name>
        <dbReference type="ChEBI" id="CHEBI:29105"/>
    </ligand>
</feature>
<dbReference type="InParanoid" id="D6WXL3"/>
<organism evidence="10 11">
    <name type="scientific">Tribolium castaneum</name>
    <name type="common">Red flour beetle</name>
    <dbReference type="NCBI Taxonomy" id="7070"/>
    <lineage>
        <taxon>Eukaryota</taxon>
        <taxon>Metazoa</taxon>
        <taxon>Ecdysozoa</taxon>
        <taxon>Arthropoda</taxon>
        <taxon>Hexapoda</taxon>
        <taxon>Insecta</taxon>
        <taxon>Pterygota</taxon>
        <taxon>Neoptera</taxon>
        <taxon>Endopterygota</taxon>
        <taxon>Coleoptera</taxon>
        <taxon>Polyphaga</taxon>
        <taxon>Cucujiformia</taxon>
        <taxon>Tenebrionidae</taxon>
        <taxon>Tenebrionidae incertae sedis</taxon>
        <taxon>Tribolium</taxon>
    </lineage>
</organism>
<dbReference type="SMART" id="SM00980">
    <property type="entry name" value="THAP"/>
    <property type="match status" value="1"/>
</dbReference>
<evidence type="ECO:0000256" key="2">
    <source>
        <dbReference type="ARBA" id="ARBA00022771"/>
    </source>
</evidence>
<evidence type="ECO:0000256" key="3">
    <source>
        <dbReference type="ARBA" id="ARBA00022833"/>
    </source>
</evidence>
<dbReference type="Proteomes" id="UP000007266">
    <property type="component" value="Linkage group 8"/>
</dbReference>
<accession>D6WXL3</accession>
<dbReference type="GO" id="GO:0003677">
    <property type="term" value="F:DNA binding"/>
    <property type="evidence" value="ECO:0007669"/>
    <property type="project" value="UniProtKB-UniRule"/>
</dbReference>
<feature type="compositionally biased region" description="Basic and acidic residues" evidence="7">
    <location>
        <begin position="90"/>
        <end position="108"/>
    </location>
</feature>
<dbReference type="PROSITE" id="PS51915">
    <property type="entry name" value="ZAD"/>
    <property type="match status" value="1"/>
</dbReference>
<dbReference type="SUPFAM" id="SSF57716">
    <property type="entry name" value="Glucocorticoid receptor-like (DNA-binding domain)"/>
    <property type="match status" value="2"/>
</dbReference>
<evidence type="ECO:0000256" key="7">
    <source>
        <dbReference type="SAM" id="MobiDB-lite"/>
    </source>
</evidence>
<feature type="domain" description="ZAD" evidence="9">
    <location>
        <begin position="118"/>
        <end position="194"/>
    </location>
</feature>
<reference evidence="10 11" key="1">
    <citation type="journal article" date="2008" name="Nature">
        <title>The genome of the model beetle and pest Tribolium castaneum.</title>
        <authorList>
            <consortium name="Tribolium Genome Sequencing Consortium"/>
            <person name="Richards S."/>
            <person name="Gibbs R.A."/>
            <person name="Weinstock G.M."/>
            <person name="Brown S.J."/>
            <person name="Denell R."/>
            <person name="Beeman R.W."/>
            <person name="Gibbs R."/>
            <person name="Beeman R.W."/>
            <person name="Brown S.J."/>
            <person name="Bucher G."/>
            <person name="Friedrich M."/>
            <person name="Grimmelikhuijzen C.J."/>
            <person name="Klingler M."/>
            <person name="Lorenzen M."/>
            <person name="Richards S."/>
            <person name="Roth S."/>
            <person name="Schroder R."/>
            <person name="Tautz D."/>
            <person name="Zdobnov E.M."/>
            <person name="Muzny D."/>
            <person name="Gibbs R.A."/>
            <person name="Weinstock G.M."/>
            <person name="Attaway T."/>
            <person name="Bell S."/>
            <person name="Buhay C.J."/>
            <person name="Chandrabose M.N."/>
            <person name="Chavez D."/>
            <person name="Clerk-Blankenburg K.P."/>
            <person name="Cree A."/>
            <person name="Dao M."/>
            <person name="Davis C."/>
            <person name="Chacko J."/>
            <person name="Dinh H."/>
            <person name="Dugan-Rocha S."/>
            <person name="Fowler G."/>
            <person name="Garner T.T."/>
            <person name="Garnes J."/>
            <person name="Gnirke A."/>
            <person name="Hawes A."/>
            <person name="Hernandez J."/>
            <person name="Hines S."/>
            <person name="Holder M."/>
            <person name="Hume J."/>
            <person name="Jhangiani S.N."/>
            <person name="Joshi V."/>
            <person name="Khan Z.M."/>
            <person name="Jackson L."/>
            <person name="Kovar C."/>
            <person name="Kowis A."/>
            <person name="Lee S."/>
            <person name="Lewis L.R."/>
            <person name="Margolis J."/>
            <person name="Morgan M."/>
            <person name="Nazareth L.V."/>
            <person name="Nguyen N."/>
            <person name="Okwuonu G."/>
            <person name="Parker D."/>
            <person name="Richards S."/>
            <person name="Ruiz S.J."/>
            <person name="Santibanez J."/>
            <person name="Savard J."/>
            <person name="Scherer S.E."/>
            <person name="Schneider B."/>
            <person name="Sodergren E."/>
            <person name="Tautz D."/>
            <person name="Vattahil S."/>
            <person name="Villasana D."/>
            <person name="White C.S."/>
            <person name="Wright R."/>
            <person name="Park Y."/>
            <person name="Beeman R.W."/>
            <person name="Lord J."/>
            <person name="Oppert B."/>
            <person name="Lorenzen M."/>
            <person name="Brown S."/>
            <person name="Wang L."/>
            <person name="Savard J."/>
            <person name="Tautz D."/>
            <person name="Richards S."/>
            <person name="Weinstock G."/>
            <person name="Gibbs R.A."/>
            <person name="Liu Y."/>
            <person name="Worley K."/>
            <person name="Weinstock G."/>
            <person name="Elsik C.G."/>
            <person name="Reese J.T."/>
            <person name="Elhaik E."/>
            <person name="Landan G."/>
            <person name="Graur D."/>
            <person name="Arensburger P."/>
            <person name="Atkinson P."/>
            <person name="Beeman R.W."/>
            <person name="Beidler J."/>
            <person name="Brown S.J."/>
            <person name="Demuth J.P."/>
            <person name="Drury D.W."/>
            <person name="Du Y.Z."/>
            <person name="Fujiwara H."/>
            <person name="Lorenzen M."/>
            <person name="Maselli V."/>
            <person name="Osanai M."/>
            <person name="Park Y."/>
            <person name="Robertson H.M."/>
            <person name="Tu Z."/>
            <person name="Wang J.J."/>
            <person name="Wang S."/>
            <person name="Richards S."/>
            <person name="Song H."/>
            <person name="Zhang L."/>
            <person name="Sodergren E."/>
            <person name="Werner D."/>
            <person name="Stanke M."/>
            <person name="Morgenstern B."/>
            <person name="Solovyev V."/>
            <person name="Kosarev P."/>
            <person name="Brown G."/>
            <person name="Chen H.C."/>
            <person name="Ermolaeva O."/>
            <person name="Hlavina W."/>
            <person name="Kapustin Y."/>
            <person name="Kiryutin B."/>
            <person name="Kitts P."/>
            <person name="Maglott D."/>
            <person name="Pruitt K."/>
            <person name="Sapojnikov V."/>
            <person name="Souvorov A."/>
            <person name="Mackey A.J."/>
            <person name="Waterhouse R.M."/>
            <person name="Wyder S."/>
            <person name="Zdobnov E.M."/>
            <person name="Zdobnov E.M."/>
            <person name="Wyder S."/>
            <person name="Kriventseva E.V."/>
            <person name="Kadowaki T."/>
            <person name="Bork P."/>
            <person name="Aranda M."/>
            <person name="Bao R."/>
            <person name="Beermann A."/>
            <person name="Berns N."/>
            <person name="Bolognesi R."/>
            <person name="Bonneton F."/>
            <person name="Bopp D."/>
            <person name="Brown S.J."/>
            <person name="Bucher G."/>
            <person name="Butts T."/>
            <person name="Chaumot A."/>
            <person name="Denell R.E."/>
            <person name="Ferrier D.E."/>
            <person name="Friedrich M."/>
            <person name="Gordon C.M."/>
            <person name="Jindra M."/>
            <person name="Klingler M."/>
            <person name="Lan Q."/>
            <person name="Lattorff H.M."/>
            <person name="Laudet V."/>
            <person name="von Levetsow C."/>
            <person name="Liu Z."/>
            <person name="Lutz R."/>
            <person name="Lynch J.A."/>
            <person name="da Fonseca R.N."/>
            <person name="Posnien N."/>
            <person name="Reuter R."/>
            <person name="Roth S."/>
            <person name="Savard J."/>
            <person name="Schinko J.B."/>
            <person name="Schmitt C."/>
            <person name="Schoppmeier M."/>
            <person name="Schroder R."/>
            <person name="Shippy T.D."/>
            <person name="Simonnet F."/>
            <person name="Marques-Souza H."/>
            <person name="Tautz D."/>
            <person name="Tomoyasu Y."/>
            <person name="Trauner J."/>
            <person name="Van der Zee M."/>
            <person name="Vervoort M."/>
            <person name="Wittkopp N."/>
            <person name="Wimmer E.A."/>
            <person name="Yang X."/>
            <person name="Jones A.K."/>
            <person name="Sattelle D.B."/>
            <person name="Ebert P.R."/>
            <person name="Nelson D."/>
            <person name="Scott J.G."/>
            <person name="Beeman R.W."/>
            <person name="Muthukrishnan S."/>
            <person name="Kramer K.J."/>
            <person name="Arakane Y."/>
            <person name="Beeman R.W."/>
            <person name="Zhu Q."/>
            <person name="Hogenkamp D."/>
            <person name="Dixit R."/>
            <person name="Oppert B."/>
            <person name="Jiang H."/>
            <person name="Zou Z."/>
            <person name="Marshall J."/>
            <person name="Elpidina E."/>
            <person name="Vinokurov K."/>
            <person name="Oppert C."/>
            <person name="Zou Z."/>
            <person name="Evans J."/>
            <person name="Lu Z."/>
            <person name="Zhao P."/>
            <person name="Sumathipala N."/>
            <person name="Altincicek B."/>
            <person name="Vilcinskas A."/>
            <person name="Williams M."/>
            <person name="Hultmark D."/>
            <person name="Hetru C."/>
            <person name="Jiang H."/>
            <person name="Grimmelikhuijzen C.J."/>
            <person name="Hauser F."/>
            <person name="Cazzamali G."/>
            <person name="Williamson M."/>
            <person name="Park Y."/>
            <person name="Li B."/>
            <person name="Tanaka Y."/>
            <person name="Predel R."/>
            <person name="Neupert S."/>
            <person name="Schachtner J."/>
            <person name="Verleyen P."/>
            <person name="Raible F."/>
            <person name="Bork P."/>
            <person name="Friedrich M."/>
            <person name="Walden K.K."/>
            <person name="Robertson H.M."/>
            <person name="Angeli S."/>
            <person name="Foret S."/>
            <person name="Bucher G."/>
            <person name="Schuetz S."/>
            <person name="Maleszka R."/>
            <person name="Wimmer E.A."/>
            <person name="Beeman R.W."/>
            <person name="Lorenzen M."/>
            <person name="Tomoyasu Y."/>
            <person name="Miller S.C."/>
            <person name="Grossmann D."/>
            <person name="Bucher G."/>
        </authorList>
    </citation>
    <scope>NUCLEOTIDE SEQUENCE [LARGE SCALE GENOMIC DNA]</scope>
    <source>
        <strain evidence="10 11">Georgia GA2</strain>
    </source>
</reference>
<dbReference type="EMBL" id="KQ971361">
    <property type="protein sequence ID" value="EFA07965.1"/>
    <property type="molecule type" value="Genomic_DNA"/>
</dbReference>
<dbReference type="AlphaFoldDB" id="D6WXL3"/>
<gene>
    <name evidence="10" type="primary">AUGUSTUS-3.0.2_05547</name>
    <name evidence="10" type="ORF">TcasGA2_TC005547</name>
</gene>
<evidence type="ECO:0000256" key="5">
    <source>
        <dbReference type="PROSITE-ProRule" id="PRU00309"/>
    </source>
</evidence>
<keyword evidence="4 5" id="KW-0238">DNA-binding</keyword>
<keyword evidence="11" id="KW-1185">Reference proteome</keyword>
<dbReference type="PROSITE" id="PS50950">
    <property type="entry name" value="ZF_THAP"/>
    <property type="match status" value="1"/>
</dbReference>
<feature type="binding site" evidence="6">
    <location>
        <position position="120"/>
    </location>
    <ligand>
        <name>Zn(2+)</name>
        <dbReference type="ChEBI" id="CHEBI:29105"/>
    </ligand>
</feature>
<feature type="binding site" evidence="6">
    <location>
        <position position="167"/>
    </location>
    <ligand>
        <name>Zn(2+)</name>
        <dbReference type="ChEBI" id="CHEBI:29105"/>
    </ligand>
</feature>
<dbReference type="PANTHER" id="PTHR47160:SF8">
    <property type="entry name" value="MULE TRANSPOSASE DOMAIN-CONTAINING PROTEIN"/>
    <property type="match status" value="1"/>
</dbReference>
<dbReference type="OrthoDB" id="90756at2759"/>
<keyword evidence="1 6" id="KW-0479">Metal-binding</keyword>
<evidence type="ECO:0000313" key="11">
    <source>
        <dbReference type="Proteomes" id="UP000007266"/>
    </source>
</evidence>
<dbReference type="Pfam" id="PF05485">
    <property type="entry name" value="THAP"/>
    <property type="match status" value="1"/>
</dbReference>
<evidence type="ECO:0000313" key="10">
    <source>
        <dbReference type="EMBL" id="EFA07965.1"/>
    </source>
</evidence>
<dbReference type="GO" id="GO:0008270">
    <property type="term" value="F:zinc ion binding"/>
    <property type="evidence" value="ECO:0007669"/>
    <property type="project" value="UniProtKB-UniRule"/>
</dbReference>
<dbReference type="KEGG" id="tca:660378"/>
<dbReference type="PANTHER" id="PTHR47160">
    <property type="entry name" value="PUTATIVE-RELATED"/>
    <property type="match status" value="1"/>
</dbReference>
<evidence type="ECO:0000256" key="6">
    <source>
        <dbReference type="PROSITE-ProRule" id="PRU01263"/>
    </source>
</evidence>
<name>D6WXL3_TRICA</name>
<dbReference type="InterPro" id="IPR012934">
    <property type="entry name" value="Znf_AD"/>
</dbReference>